<dbReference type="Proteomes" id="UP000821845">
    <property type="component" value="Chromosome 1"/>
</dbReference>
<gene>
    <name evidence="1" type="ORF">HPB50_013206</name>
</gene>
<name>A0ACB7TFT0_HYAAI</name>
<reference evidence="1" key="1">
    <citation type="submission" date="2020-05" db="EMBL/GenBank/DDBJ databases">
        <title>Large-scale comparative analyses of tick genomes elucidate their genetic diversity and vector capacities.</title>
        <authorList>
            <person name="Jia N."/>
            <person name="Wang J."/>
            <person name="Shi W."/>
            <person name="Du L."/>
            <person name="Sun Y."/>
            <person name="Zhan W."/>
            <person name="Jiang J."/>
            <person name="Wang Q."/>
            <person name="Zhang B."/>
            <person name="Ji P."/>
            <person name="Sakyi L.B."/>
            <person name="Cui X."/>
            <person name="Yuan T."/>
            <person name="Jiang B."/>
            <person name="Yang W."/>
            <person name="Lam T.T.-Y."/>
            <person name="Chang Q."/>
            <person name="Ding S."/>
            <person name="Wang X."/>
            <person name="Zhu J."/>
            <person name="Ruan X."/>
            <person name="Zhao L."/>
            <person name="Wei J."/>
            <person name="Que T."/>
            <person name="Du C."/>
            <person name="Cheng J."/>
            <person name="Dai P."/>
            <person name="Han X."/>
            <person name="Huang E."/>
            <person name="Gao Y."/>
            <person name="Liu J."/>
            <person name="Shao H."/>
            <person name="Ye R."/>
            <person name="Li L."/>
            <person name="Wei W."/>
            <person name="Wang X."/>
            <person name="Wang C."/>
            <person name="Yang T."/>
            <person name="Huo Q."/>
            <person name="Li W."/>
            <person name="Guo W."/>
            <person name="Chen H."/>
            <person name="Zhou L."/>
            <person name="Ni X."/>
            <person name="Tian J."/>
            <person name="Zhou Y."/>
            <person name="Sheng Y."/>
            <person name="Liu T."/>
            <person name="Pan Y."/>
            <person name="Xia L."/>
            <person name="Li J."/>
            <person name="Zhao F."/>
            <person name="Cao W."/>
        </authorList>
    </citation>
    <scope>NUCLEOTIDE SEQUENCE</scope>
    <source>
        <strain evidence="1">Hyas-2018</strain>
    </source>
</reference>
<protein>
    <submittedName>
        <fullName evidence="1">Uncharacterized protein</fullName>
    </submittedName>
</protein>
<evidence type="ECO:0000313" key="2">
    <source>
        <dbReference type="Proteomes" id="UP000821845"/>
    </source>
</evidence>
<comment type="caution">
    <text evidence="1">The sequence shown here is derived from an EMBL/GenBank/DDBJ whole genome shotgun (WGS) entry which is preliminary data.</text>
</comment>
<proteinExistence type="predicted"/>
<accession>A0ACB7TFT0</accession>
<dbReference type="EMBL" id="CM023481">
    <property type="protein sequence ID" value="KAH6946382.1"/>
    <property type="molecule type" value="Genomic_DNA"/>
</dbReference>
<evidence type="ECO:0000313" key="1">
    <source>
        <dbReference type="EMBL" id="KAH6946382.1"/>
    </source>
</evidence>
<sequence length="82" mass="9164">MITRLFSKESGGSMLKHMWITNGYDRGFDRPQFSSTIVSHKITSTLTSKTAKYLSKRDGTKAIASPPLPRTMRRHVLAPTAP</sequence>
<organism evidence="1 2">
    <name type="scientific">Hyalomma asiaticum</name>
    <name type="common">Tick</name>
    <dbReference type="NCBI Taxonomy" id="266040"/>
    <lineage>
        <taxon>Eukaryota</taxon>
        <taxon>Metazoa</taxon>
        <taxon>Ecdysozoa</taxon>
        <taxon>Arthropoda</taxon>
        <taxon>Chelicerata</taxon>
        <taxon>Arachnida</taxon>
        <taxon>Acari</taxon>
        <taxon>Parasitiformes</taxon>
        <taxon>Ixodida</taxon>
        <taxon>Ixodoidea</taxon>
        <taxon>Ixodidae</taxon>
        <taxon>Hyalomminae</taxon>
        <taxon>Hyalomma</taxon>
    </lineage>
</organism>
<keyword evidence="2" id="KW-1185">Reference proteome</keyword>